<dbReference type="AlphaFoldDB" id="A0A2M8FA61"/>
<organism evidence="1 2">
    <name type="scientific">Candidatus Magasanikbacteria bacterium CG_4_9_14_0_2_um_filter_42_11</name>
    <dbReference type="NCBI Taxonomy" id="1974643"/>
    <lineage>
        <taxon>Bacteria</taxon>
        <taxon>Candidatus Magasanikiibacteriota</taxon>
    </lineage>
</organism>
<protein>
    <submittedName>
        <fullName evidence="1">Uncharacterized protein</fullName>
    </submittedName>
</protein>
<proteinExistence type="predicted"/>
<reference evidence="2" key="1">
    <citation type="submission" date="2017-09" db="EMBL/GenBank/DDBJ databases">
        <title>Depth-based differentiation of microbial function through sediment-hosted aquifers and enrichment of novel symbionts in the deep terrestrial subsurface.</title>
        <authorList>
            <person name="Probst A.J."/>
            <person name="Ladd B."/>
            <person name="Jarett J.K."/>
            <person name="Geller-Mcgrath D.E."/>
            <person name="Sieber C.M.K."/>
            <person name="Emerson J.B."/>
            <person name="Anantharaman K."/>
            <person name="Thomas B.C."/>
            <person name="Malmstrom R."/>
            <person name="Stieglmeier M."/>
            <person name="Klingl A."/>
            <person name="Woyke T."/>
            <person name="Ryan C.M."/>
            <person name="Banfield J.F."/>
        </authorList>
    </citation>
    <scope>NUCLEOTIDE SEQUENCE [LARGE SCALE GENOMIC DNA]</scope>
</reference>
<name>A0A2M8FA61_9BACT</name>
<evidence type="ECO:0000313" key="1">
    <source>
        <dbReference type="EMBL" id="PJC52598.1"/>
    </source>
</evidence>
<comment type="caution">
    <text evidence="1">The sequence shown here is derived from an EMBL/GenBank/DDBJ whole genome shotgun (WGS) entry which is preliminary data.</text>
</comment>
<dbReference type="Proteomes" id="UP000231456">
    <property type="component" value="Unassembled WGS sequence"/>
</dbReference>
<dbReference type="EMBL" id="PFRH01000069">
    <property type="protein sequence ID" value="PJC52598.1"/>
    <property type="molecule type" value="Genomic_DNA"/>
</dbReference>
<gene>
    <name evidence="1" type="ORF">CO030_02015</name>
</gene>
<sequence length="120" mass="13553">MRNRARKFEIILPLPAGNKPTEADLAQIVKEFISVREKTDAAGLTGITIQVGPFVSTWEEKVSLLTVATFSGFNARLCSDVAEKLLVSLAEHLRVTFEQPWVLVSYDYEMWWLPNGEQKV</sequence>
<accession>A0A2M8FA61</accession>
<evidence type="ECO:0000313" key="2">
    <source>
        <dbReference type="Proteomes" id="UP000231456"/>
    </source>
</evidence>